<dbReference type="PANTHER" id="PTHR11679">
    <property type="entry name" value="VESICLE PROTEIN SORTING-ASSOCIATED"/>
    <property type="match status" value="1"/>
</dbReference>
<keyword evidence="4" id="KW-1185">Reference proteome</keyword>
<organism evidence="3 4">
    <name type="scientific">Reticulomyxa filosa</name>
    <dbReference type="NCBI Taxonomy" id="46433"/>
    <lineage>
        <taxon>Eukaryota</taxon>
        <taxon>Sar</taxon>
        <taxon>Rhizaria</taxon>
        <taxon>Retaria</taxon>
        <taxon>Foraminifera</taxon>
        <taxon>Monothalamids</taxon>
        <taxon>Reticulomyxidae</taxon>
        <taxon>Reticulomyxa</taxon>
    </lineage>
</organism>
<evidence type="ECO:0000313" key="4">
    <source>
        <dbReference type="Proteomes" id="UP000023152"/>
    </source>
</evidence>
<gene>
    <name evidence="3" type="ORF">RFI_07811</name>
</gene>
<name>X6NSP8_RETFI</name>
<sequence length="650" mass="73887">MKVAQPQAQAAPPAKKKVEGPSLTGDAHLVSSPINLMSLRSHGQKTLKEMLAGVEGENKHLIWDMDLFGPLNHVISPKMLSENGVKTRSGLDQKVNVPPDCNARIFFERKFVSSKDHKKKKIFYTYSFKQKRKDRKIYVWMVPRKTFFCERILGEEGVLGDVKLNEWPIVFFPVDRDVLSLCNEGCLTKLLNGDVSDLYDIAWSLTNLQALFGKFPVINAKGDWSCAVVDIMKRLLLEKDDVFSKIESKPEIAQCIIIDRTVDMITPLLSPRTYEGLLDKVFTINHSSISVPVSILGKSHQKQKQKDNESVSIVLNSSDTVFKQVRNVNFTYLGRILSEMANAIQKGYESRWDAHTTKELSQFMKRFKDLNMAHQLVEQHIHLAEQIAEQVTHTMAWKRKVEHEFALLAQRVAPSGETAEDYLEEMIGKHERIETVLQFMILISLCYGGIASKKYEAIKKSILHSYGMNHLSTLDKMEELGLITPYEYISKFFMKNSTHYFNWSQVSKNLQLVKEMDELKQMTDNNSLGIYDINAMGSGYAPLSIRLIEAATKTDGWNAISNDLQLLKGRHYIKLSLQNQRDLQVNQDISESNVSAHKNILIVFIGGVTYSELSAIRLLESRGLMPWKFIVATTAILSGEKIVSSFVEKK</sequence>
<dbReference type="AlphaFoldDB" id="X6NSP8"/>
<evidence type="ECO:0008006" key="5">
    <source>
        <dbReference type="Google" id="ProtNLM"/>
    </source>
</evidence>
<dbReference type="Pfam" id="PF00995">
    <property type="entry name" value="Sec1"/>
    <property type="match status" value="1"/>
</dbReference>
<dbReference type="InterPro" id="IPR043154">
    <property type="entry name" value="Sec-1-like_dom1"/>
</dbReference>
<dbReference type="InterPro" id="IPR001619">
    <property type="entry name" value="Sec1-like"/>
</dbReference>
<evidence type="ECO:0000256" key="1">
    <source>
        <dbReference type="ARBA" id="ARBA00009884"/>
    </source>
</evidence>
<comment type="similarity">
    <text evidence="1">Belongs to the STXBP/unc-18/SEC1 family.</text>
</comment>
<dbReference type="OrthoDB" id="10262287at2759"/>
<protein>
    <recommendedName>
        <fullName evidence="5">Vacuolar protein sorting-associated protein 33A</fullName>
    </recommendedName>
</protein>
<evidence type="ECO:0000313" key="3">
    <source>
        <dbReference type="EMBL" id="ETO29315.1"/>
    </source>
</evidence>
<dbReference type="Gene3D" id="3.40.50.1910">
    <property type="match status" value="1"/>
</dbReference>
<dbReference type="SUPFAM" id="SSF56815">
    <property type="entry name" value="Sec1/munc18-like (SM) proteins"/>
    <property type="match status" value="1"/>
</dbReference>
<dbReference type="InterPro" id="IPR027482">
    <property type="entry name" value="Sec1-like_dom2"/>
</dbReference>
<evidence type="ECO:0000256" key="2">
    <source>
        <dbReference type="SAM" id="MobiDB-lite"/>
    </source>
</evidence>
<reference evidence="3 4" key="1">
    <citation type="journal article" date="2013" name="Curr. Biol.">
        <title>The Genome of the Foraminiferan Reticulomyxa filosa.</title>
        <authorList>
            <person name="Glockner G."/>
            <person name="Hulsmann N."/>
            <person name="Schleicher M."/>
            <person name="Noegel A.A."/>
            <person name="Eichinger L."/>
            <person name="Gallinger C."/>
            <person name="Pawlowski J."/>
            <person name="Sierra R."/>
            <person name="Euteneuer U."/>
            <person name="Pillet L."/>
            <person name="Moustafa A."/>
            <person name="Platzer M."/>
            <person name="Groth M."/>
            <person name="Szafranski K."/>
            <person name="Schliwa M."/>
        </authorList>
    </citation>
    <scope>NUCLEOTIDE SEQUENCE [LARGE SCALE GENOMIC DNA]</scope>
</reference>
<feature type="compositionally biased region" description="Low complexity" evidence="2">
    <location>
        <begin position="1"/>
        <end position="13"/>
    </location>
</feature>
<dbReference type="Gene3D" id="3.90.830.10">
    <property type="entry name" value="Syntaxin Binding Protein 1, Chain A, domain 2"/>
    <property type="match status" value="1"/>
</dbReference>
<proteinExistence type="inferred from homology"/>
<dbReference type="OMA" id="NWIGITR"/>
<comment type="caution">
    <text evidence="3">The sequence shown here is derived from an EMBL/GenBank/DDBJ whole genome shotgun (WGS) entry which is preliminary data.</text>
</comment>
<dbReference type="Proteomes" id="UP000023152">
    <property type="component" value="Unassembled WGS sequence"/>
</dbReference>
<dbReference type="GO" id="GO:0016192">
    <property type="term" value="P:vesicle-mediated transport"/>
    <property type="evidence" value="ECO:0007669"/>
    <property type="project" value="InterPro"/>
</dbReference>
<feature type="region of interest" description="Disordered" evidence="2">
    <location>
        <begin position="1"/>
        <end position="24"/>
    </location>
</feature>
<dbReference type="Gene3D" id="3.40.50.2060">
    <property type="match status" value="1"/>
</dbReference>
<dbReference type="InterPro" id="IPR043127">
    <property type="entry name" value="Sec-1-like_dom3a"/>
</dbReference>
<accession>X6NSP8</accession>
<dbReference type="EMBL" id="ASPP01006122">
    <property type="protein sequence ID" value="ETO29315.1"/>
    <property type="molecule type" value="Genomic_DNA"/>
</dbReference>
<dbReference type="InterPro" id="IPR036045">
    <property type="entry name" value="Sec1-like_sf"/>
</dbReference>